<name>A0A0M2UW14_9BACT</name>
<proteinExistence type="predicted"/>
<comment type="caution">
    <text evidence="1">The sequence shown here is derived from an EMBL/GenBank/DDBJ whole genome shotgun (WGS) entry which is preliminary data.</text>
</comment>
<evidence type="ECO:0000313" key="1">
    <source>
        <dbReference type="EMBL" id="KKO19765.1"/>
    </source>
</evidence>
<organism evidence="1 2">
    <name type="scientific">Candidatus Brocadia fulgida</name>
    <dbReference type="NCBI Taxonomy" id="380242"/>
    <lineage>
        <taxon>Bacteria</taxon>
        <taxon>Pseudomonadati</taxon>
        <taxon>Planctomycetota</taxon>
        <taxon>Candidatus Brocadiia</taxon>
        <taxon>Candidatus Brocadiales</taxon>
        <taxon>Candidatus Brocadiaceae</taxon>
        <taxon>Candidatus Brocadia</taxon>
    </lineage>
</organism>
<reference evidence="1 2" key="1">
    <citation type="journal article" date="2013" name="BMC Microbiol.">
        <title>Identification of the type II cytochrome c maturation pathway in anammox bacteria by comparative genomics.</title>
        <authorList>
            <person name="Ferousi C."/>
            <person name="Speth D.R."/>
            <person name="Reimann J."/>
            <person name="Op den Camp H.J."/>
            <person name="Allen J.W."/>
            <person name="Keltjens J.T."/>
            <person name="Jetten M.S."/>
        </authorList>
    </citation>
    <scope>NUCLEOTIDE SEQUENCE [LARGE SCALE GENOMIC DNA]</scope>
    <source>
        <strain evidence="1">RU1</strain>
    </source>
</reference>
<sequence>MEASRAYWCSYPSPDHYQEGKSEDEKAFLVAEILLELGRINPNEDAHRSLKREDVAEELRKIIREIKETILPSIQISDDLIKAYVLKAFRESLK</sequence>
<evidence type="ECO:0000313" key="2">
    <source>
        <dbReference type="Proteomes" id="UP000034954"/>
    </source>
</evidence>
<protein>
    <submittedName>
        <fullName evidence="1">Uncharacterized protein</fullName>
    </submittedName>
</protein>
<dbReference type="EMBL" id="LAQJ01000157">
    <property type="protein sequence ID" value="KKO19765.1"/>
    <property type="molecule type" value="Genomic_DNA"/>
</dbReference>
<keyword evidence="2" id="KW-1185">Reference proteome</keyword>
<accession>A0A0M2UW14</accession>
<dbReference type="Proteomes" id="UP000034954">
    <property type="component" value="Unassembled WGS sequence"/>
</dbReference>
<gene>
    <name evidence="1" type="ORF">BROFUL_01523</name>
</gene>
<dbReference type="AlphaFoldDB" id="A0A0M2UW14"/>